<dbReference type="Proteomes" id="UP001162992">
    <property type="component" value="Chromosome 11"/>
</dbReference>
<protein>
    <submittedName>
        <fullName evidence="1">Uncharacterized protein</fullName>
    </submittedName>
</protein>
<dbReference type="EMBL" id="CM055102">
    <property type="protein sequence ID" value="KAJ7537469.1"/>
    <property type="molecule type" value="Genomic_DNA"/>
</dbReference>
<reference evidence="2" key="1">
    <citation type="journal article" date="2024" name="Proc. Natl. Acad. Sci. U.S.A.">
        <title>Extraordinary preservation of gene collinearity over three hundred million years revealed in homosporous lycophytes.</title>
        <authorList>
            <person name="Li C."/>
            <person name="Wickell D."/>
            <person name="Kuo L.Y."/>
            <person name="Chen X."/>
            <person name="Nie B."/>
            <person name="Liao X."/>
            <person name="Peng D."/>
            <person name="Ji J."/>
            <person name="Jenkins J."/>
            <person name="Williams M."/>
            <person name="Shu S."/>
            <person name="Plott C."/>
            <person name="Barry K."/>
            <person name="Rajasekar S."/>
            <person name="Grimwood J."/>
            <person name="Han X."/>
            <person name="Sun S."/>
            <person name="Hou Z."/>
            <person name="He W."/>
            <person name="Dai G."/>
            <person name="Sun C."/>
            <person name="Schmutz J."/>
            <person name="Leebens-Mack J.H."/>
            <person name="Li F.W."/>
            <person name="Wang L."/>
        </authorList>
    </citation>
    <scope>NUCLEOTIDE SEQUENCE [LARGE SCALE GENOMIC DNA]</scope>
    <source>
        <strain evidence="2">cv. PW_Plant_1</strain>
    </source>
</reference>
<proteinExistence type="predicted"/>
<accession>A0ACC2C644</accession>
<name>A0ACC2C644_DIPCM</name>
<evidence type="ECO:0000313" key="2">
    <source>
        <dbReference type="Proteomes" id="UP001162992"/>
    </source>
</evidence>
<keyword evidence="2" id="KW-1185">Reference proteome</keyword>
<evidence type="ECO:0000313" key="1">
    <source>
        <dbReference type="EMBL" id="KAJ7537469.1"/>
    </source>
</evidence>
<comment type="caution">
    <text evidence="1">The sequence shown here is derived from an EMBL/GenBank/DDBJ whole genome shotgun (WGS) entry which is preliminary data.</text>
</comment>
<sequence length="146" mass="16522">MAMEIDHKMGTKNMNAVYLSSFFGNGEETGHRCSYSCRVEHIWGNLYRCVSTGITHVCDKNCKQKILYDNVSSICRVSGQIFLLTAAEQQAIRGVRRKRELDSYDSCSFKRRCESVRSPSCFESSFQMVVPSPCQFGCGQGLMDMN</sequence>
<organism evidence="1 2">
    <name type="scientific">Diphasiastrum complanatum</name>
    <name type="common">Issler's clubmoss</name>
    <name type="synonym">Lycopodium complanatum</name>
    <dbReference type="NCBI Taxonomy" id="34168"/>
    <lineage>
        <taxon>Eukaryota</taxon>
        <taxon>Viridiplantae</taxon>
        <taxon>Streptophyta</taxon>
        <taxon>Embryophyta</taxon>
        <taxon>Tracheophyta</taxon>
        <taxon>Lycopodiopsida</taxon>
        <taxon>Lycopodiales</taxon>
        <taxon>Lycopodiaceae</taxon>
        <taxon>Lycopodioideae</taxon>
        <taxon>Diphasiastrum</taxon>
    </lineage>
</organism>
<gene>
    <name evidence="1" type="ORF">O6H91_11G006700</name>
</gene>